<dbReference type="AlphaFoldDB" id="A0A6J7KL45"/>
<reference evidence="1" key="1">
    <citation type="submission" date="2020-05" db="EMBL/GenBank/DDBJ databases">
        <authorList>
            <person name="Chiriac C."/>
            <person name="Salcher M."/>
            <person name="Ghai R."/>
            <person name="Kavagutti S V."/>
        </authorList>
    </citation>
    <scope>NUCLEOTIDE SEQUENCE</scope>
</reference>
<name>A0A6J7KL45_9ZZZZ</name>
<evidence type="ECO:0000313" key="1">
    <source>
        <dbReference type="EMBL" id="CAB4956241.1"/>
    </source>
</evidence>
<dbReference type="EMBL" id="CAFBNC010000171">
    <property type="protein sequence ID" value="CAB4956241.1"/>
    <property type="molecule type" value="Genomic_DNA"/>
</dbReference>
<protein>
    <submittedName>
        <fullName evidence="1">Unannotated protein</fullName>
    </submittedName>
</protein>
<accession>A0A6J7KL45</accession>
<proteinExistence type="predicted"/>
<organism evidence="1">
    <name type="scientific">freshwater metagenome</name>
    <dbReference type="NCBI Taxonomy" id="449393"/>
    <lineage>
        <taxon>unclassified sequences</taxon>
        <taxon>metagenomes</taxon>
        <taxon>ecological metagenomes</taxon>
    </lineage>
</organism>
<sequence length="77" mass="8204">MGSINDGRVPVEEVVQCAARYVFVETEQHVDAGRLDVGVDDSDTLARSGELCCQVRAGVALACATTKRVDRDDAGHV</sequence>
<gene>
    <name evidence="1" type="ORF">UFOPK3733_02178</name>
</gene>